<dbReference type="EMBL" id="BMAC01000516">
    <property type="protein sequence ID" value="GFP98159.1"/>
    <property type="molecule type" value="Genomic_DNA"/>
</dbReference>
<dbReference type="Proteomes" id="UP000653305">
    <property type="component" value="Unassembled WGS sequence"/>
</dbReference>
<comment type="caution">
    <text evidence="2">The sequence shown here is derived from an EMBL/GenBank/DDBJ whole genome shotgun (WGS) entry which is preliminary data.</text>
</comment>
<sequence length="532" mass="59389">MVLRETIPRNSLGFVIPRDLFPSEPIFEEVLGTESPRSIIQNGMLLWLGGLKKTSLGPASGIVDAATDSKQGEKEFQTEVMLLARLHHRNLVNLVGYCAEKSQHMLIYVYMIRGSLASHLYSKFSSWLVQEAFPHGGDCSGLVVIYEDRYKDDLRYLKAENCVDAEVIYNFLEAKKIGVTHASFYISYALHMEHKNKNKTANEIFNHGLSMENVLSLHSLDGSSSVEWVEGSYVAKRQPLTWYKVVQVVFDKAKSGISKYRSGKFDFPEWYLKKPFWKVANEHGMELGLAVASLVAIRRVNCDSMIPLIADMLRLGPCMGDLQNLCIIPLHVALQAFTLLNYLPHRVIKSCRKLGVGEMSLEELSHMGPGPYQFSGSKLHGRQAHFGHFKGLDLDGGGALRVGLLDAIVRDLILNFIVASVVEVYSMLSSIRSFGERLYQDVDAPTPFCFFPSLGGGVGEVRSSSWGPPLVFFRVGGIGDAFCRFWTIHVKAKLRNWPIVSDRSGLGARNIFRSDGDGILNVSKIFGVQFIL</sequence>
<dbReference type="InterPro" id="IPR001245">
    <property type="entry name" value="Ser-Thr/Tyr_kinase_cat_dom"/>
</dbReference>
<dbReference type="PANTHER" id="PTHR14030:SF19">
    <property type="entry name" value="MITOTIC SPINDLE CHECKPOINT PROTEIN BUBR1"/>
    <property type="match status" value="1"/>
</dbReference>
<organism evidence="2 3">
    <name type="scientific">Phtheirospermum japonicum</name>
    <dbReference type="NCBI Taxonomy" id="374723"/>
    <lineage>
        <taxon>Eukaryota</taxon>
        <taxon>Viridiplantae</taxon>
        <taxon>Streptophyta</taxon>
        <taxon>Embryophyta</taxon>
        <taxon>Tracheophyta</taxon>
        <taxon>Spermatophyta</taxon>
        <taxon>Magnoliopsida</taxon>
        <taxon>eudicotyledons</taxon>
        <taxon>Gunneridae</taxon>
        <taxon>Pentapetalae</taxon>
        <taxon>asterids</taxon>
        <taxon>lamiids</taxon>
        <taxon>Lamiales</taxon>
        <taxon>Orobanchaceae</taxon>
        <taxon>Orobanchaceae incertae sedis</taxon>
        <taxon>Phtheirospermum</taxon>
    </lineage>
</organism>
<dbReference type="Gene3D" id="3.30.200.20">
    <property type="entry name" value="Phosphorylase Kinase, domain 1"/>
    <property type="match status" value="1"/>
</dbReference>
<reference evidence="2" key="1">
    <citation type="submission" date="2020-07" db="EMBL/GenBank/DDBJ databases">
        <title>Ethylene signaling mediates host invasion by parasitic plants.</title>
        <authorList>
            <person name="Yoshida S."/>
        </authorList>
    </citation>
    <scope>NUCLEOTIDE SEQUENCE</scope>
    <source>
        <strain evidence="2">Okayama</strain>
    </source>
</reference>
<dbReference type="GO" id="GO:0051754">
    <property type="term" value="P:meiotic sister chromatid cohesion, centromeric"/>
    <property type="evidence" value="ECO:0007669"/>
    <property type="project" value="TreeGrafter"/>
</dbReference>
<dbReference type="GO" id="GO:0000776">
    <property type="term" value="C:kinetochore"/>
    <property type="evidence" value="ECO:0007669"/>
    <property type="project" value="UniProtKB-ARBA"/>
</dbReference>
<dbReference type="PANTHER" id="PTHR14030">
    <property type="entry name" value="MITOTIC CHECKPOINT SERINE/THREONINE-PROTEIN KINASE BUB1"/>
    <property type="match status" value="1"/>
</dbReference>
<dbReference type="OrthoDB" id="248495at2759"/>
<proteinExistence type="predicted"/>
<keyword evidence="3" id="KW-1185">Reference proteome</keyword>
<evidence type="ECO:0000313" key="3">
    <source>
        <dbReference type="Proteomes" id="UP000653305"/>
    </source>
</evidence>
<dbReference type="Pfam" id="PF08311">
    <property type="entry name" value="Mad3_BUB1_I"/>
    <property type="match status" value="1"/>
</dbReference>
<protein>
    <submittedName>
        <fullName evidence="2">Mitotic spindle checkpoint protein bubr1</fullName>
    </submittedName>
</protein>
<dbReference type="GO" id="GO:0007094">
    <property type="term" value="P:mitotic spindle assembly checkpoint signaling"/>
    <property type="evidence" value="ECO:0007669"/>
    <property type="project" value="InterPro"/>
</dbReference>
<evidence type="ECO:0000259" key="1">
    <source>
        <dbReference type="SMART" id="SM00777"/>
    </source>
</evidence>
<dbReference type="Gene3D" id="1.25.40.430">
    <property type="match status" value="1"/>
</dbReference>
<evidence type="ECO:0000313" key="2">
    <source>
        <dbReference type="EMBL" id="GFP98159.1"/>
    </source>
</evidence>
<dbReference type="InterPro" id="IPR013212">
    <property type="entry name" value="Mad3/Bub1_I"/>
</dbReference>
<dbReference type="AlphaFoldDB" id="A0A830CGG8"/>
<dbReference type="GO" id="GO:0004672">
    <property type="term" value="F:protein kinase activity"/>
    <property type="evidence" value="ECO:0007669"/>
    <property type="project" value="InterPro"/>
</dbReference>
<gene>
    <name evidence="2" type="ORF">PHJA_001959900</name>
</gene>
<dbReference type="Pfam" id="PF07714">
    <property type="entry name" value="PK_Tyr_Ser-Thr"/>
    <property type="match status" value="1"/>
</dbReference>
<dbReference type="SMART" id="SM00777">
    <property type="entry name" value="Mad3_BUB1_I"/>
    <property type="match status" value="1"/>
</dbReference>
<feature type="domain" description="BUB1 N-terminal" evidence="1">
    <location>
        <begin position="109"/>
        <end position="209"/>
    </location>
</feature>
<dbReference type="InterPro" id="IPR015661">
    <property type="entry name" value="Bub1/Mad3"/>
</dbReference>
<dbReference type="SUPFAM" id="SSF56112">
    <property type="entry name" value="Protein kinase-like (PK-like)"/>
    <property type="match status" value="1"/>
</dbReference>
<name>A0A830CGG8_9LAMI</name>
<accession>A0A830CGG8</accession>
<dbReference type="InterPro" id="IPR011009">
    <property type="entry name" value="Kinase-like_dom_sf"/>
</dbReference>